<organism evidence="10">
    <name type="scientific">Nippostrongylus brasiliensis</name>
    <name type="common">Rat hookworm</name>
    <dbReference type="NCBI Taxonomy" id="27835"/>
    <lineage>
        <taxon>Eukaryota</taxon>
        <taxon>Metazoa</taxon>
        <taxon>Ecdysozoa</taxon>
        <taxon>Nematoda</taxon>
        <taxon>Chromadorea</taxon>
        <taxon>Rhabditida</taxon>
        <taxon>Rhabditina</taxon>
        <taxon>Rhabditomorpha</taxon>
        <taxon>Strongyloidea</taxon>
        <taxon>Heligmosomidae</taxon>
        <taxon>Nippostrongylus</taxon>
    </lineage>
</organism>
<dbReference type="GO" id="GO:0004089">
    <property type="term" value="F:carbonate dehydratase activity"/>
    <property type="evidence" value="ECO:0007669"/>
    <property type="project" value="UniProtKB-EC"/>
</dbReference>
<sequence length="202" mass="22607">MLRATATNSKKVPLKTLRPSVFLPEDRATFFSYAGSLTTPPCTEGVLWIVMAQPKIISAAQHKQISRGDVTTHKHLENAAMIGIARTKLSKFFNARPIQPLYGRHVFVNRVTSGIGRFRQCRAHGRRTLIVHHREHDAAAERHDAASAARLQYLQTTSDILMERTSVLLSRSTPKSNCIFCTVEENRDSHFPADAQDDQNGC</sequence>
<dbReference type="Pfam" id="PF00194">
    <property type="entry name" value="Carb_anhydrase"/>
    <property type="match status" value="1"/>
</dbReference>
<dbReference type="STRING" id="27835.A0A0N4YN72"/>
<keyword evidence="4" id="KW-0862">Zinc</keyword>
<reference evidence="8 9" key="2">
    <citation type="submission" date="2018-11" db="EMBL/GenBank/DDBJ databases">
        <authorList>
            <consortium name="Pathogen Informatics"/>
        </authorList>
    </citation>
    <scope>NUCLEOTIDE SEQUENCE [LARGE SCALE GENOMIC DNA]</scope>
</reference>
<feature type="domain" description="Alpha-carbonic anhydrase" evidence="7">
    <location>
        <begin position="1"/>
        <end position="110"/>
    </location>
</feature>
<evidence type="ECO:0000313" key="8">
    <source>
        <dbReference type="EMBL" id="VDL82398.1"/>
    </source>
</evidence>
<dbReference type="InterPro" id="IPR001148">
    <property type="entry name" value="CA_dom"/>
</dbReference>
<evidence type="ECO:0000256" key="2">
    <source>
        <dbReference type="ARBA" id="ARBA00012925"/>
    </source>
</evidence>
<dbReference type="PROSITE" id="PS51144">
    <property type="entry name" value="ALPHA_CA_2"/>
    <property type="match status" value="1"/>
</dbReference>
<name>A0A0N4YN72_NIPBR</name>
<proteinExistence type="inferred from homology"/>
<dbReference type="EMBL" id="UYSL01023599">
    <property type="protein sequence ID" value="VDL82398.1"/>
    <property type="molecule type" value="Genomic_DNA"/>
</dbReference>
<dbReference type="GO" id="GO:0008270">
    <property type="term" value="F:zinc ion binding"/>
    <property type="evidence" value="ECO:0007669"/>
    <property type="project" value="InterPro"/>
</dbReference>
<reference evidence="10" key="1">
    <citation type="submission" date="2017-02" db="UniProtKB">
        <authorList>
            <consortium name="WormBaseParasite"/>
        </authorList>
    </citation>
    <scope>IDENTIFICATION</scope>
</reference>
<keyword evidence="9" id="KW-1185">Reference proteome</keyword>
<evidence type="ECO:0000259" key="7">
    <source>
        <dbReference type="PROSITE" id="PS51144"/>
    </source>
</evidence>
<comment type="catalytic activity">
    <reaction evidence="6">
        <text>hydrogencarbonate + H(+) = CO2 + H2O</text>
        <dbReference type="Rhea" id="RHEA:10748"/>
        <dbReference type="ChEBI" id="CHEBI:15377"/>
        <dbReference type="ChEBI" id="CHEBI:15378"/>
        <dbReference type="ChEBI" id="CHEBI:16526"/>
        <dbReference type="ChEBI" id="CHEBI:17544"/>
        <dbReference type="EC" id="4.2.1.1"/>
    </reaction>
</comment>
<evidence type="ECO:0000256" key="3">
    <source>
        <dbReference type="ARBA" id="ARBA00022723"/>
    </source>
</evidence>
<dbReference type="SUPFAM" id="SSF51069">
    <property type="entry name" value="Carbonic anhydrase"/>
    <property type="match status" value="1"/>
</dbReference>
<evidence type="ECO:0000256" key="6">
    <source>
        <dbReference type="ARBA" id="ARBA00048348"/>
    </source>
</evidence>
<dbReference type="PANTHER" id="PTHR18952:SF265">
    <property type="entry name" value="CARBONIC ANHYDRASE"/>
    <property type="match status" value="1"/>
</dbReference>
<dbReference type="WBParaSite" id="NBR_0001867201-mRNA-1">
    <property type="protein sequence ID" value="NBR_0001867201-mRNA-1"/>
    <property type="gene ID" value="NBR_0001867201"/>
</dbReference>
<dbReference type="InterPro" id="IPR023561">
    <property type="entry name" value="Carbonic_anhydrase_a-class"/>
</dbReference>
<accession>A0A0N4YN72</accession>
<evidence type="ECO:0000256" key="1">
    <source>
        <dbReference type="ARBA" id="ARBA00010718"/>
    </source>
</evidence>
<keyword evidence="3" id="KW-0479">Metal-binding</keyword>
<dbReference type="EC" id="4.2.1.1" evidence="2"/>
<dbReference type="InterPro" id="IPR036398">
    <property type="entry name" value="CA_dom_sf"/>
</dbReference>
<dbReference type="AlphaFoldDB" id="A0A0N4YN72"/>
<protein>
    <recommendedName>
        <fullName evidence="2">carbonic anhydrase</fullName>
        <ecNumber evidence="2">4.2.1.1</ecNumber>
    </recommendedName>
</protein>
<dbReference type="Proteomes" id="UP000271162">
    <property type="component" value="Unassembled WGS sequence"/>
</dbReference>
<dbReference type="PANTHER" id="PTHR18952">
    <property type="entry name" value="CARBONIC ANHYDRASE"/>
    <property type="match status" value="1"/>
</dbReference>
<keyword evidence="5" id="KW-0456">Lyase</keyword>
<evidence type="ECO:0000256" key="5">
    <source>
        <dbReference type="ARBA" id="ARBA00023239"/>
    </source>
</evidence>
<gene>
    <name evidence="8" type="ORF">NBR_LOCUS18673</name>
</gene>
<evidence type="ECO:0000313" key="9">
    <source>
        <dbReference type="Proteomes" id="UP000271162"/>
    </source>
</evidence>
<comment type="similarity">
    <text evidence="1">Belongs to the alpha-carbonic anhydrase family.</text>
</comment>
<evidence type="ECO:0000313" key="10">
    <source>
        <dbReference type="WBParaSite" id="NBR_0001867201-mRNA-1"/>
    </source>
</evidence>
<evidence type="ECO:0000256" key="4">
    <source>
        <dbReference type="ARBA" id="ARBA00022833"/>
    </source>
</evidence>
<dbReference type="Gene3D" id="3.10.200.10">
    <property type="entry name" value="Alpha carbonic anhydrase"/>
    <property type="match status" value="1"/>
</dbReference>